<proteinExistence type="predicted"/>
<dbReference type="InterPro" id="IPR051694">
    <property type="entry name" value="Immunoregulatory_rcpt-like"/>
</dbReference>
<feature type="chain" id="PRO_5017358915" description="Mid2 domain-containing protein" evidence="7">
    <location>
        <begin position="21"/>
        <end position="263"/>
    </location>
</feature>
<dbReference type="EMBL" id="PXOF01000175">
    <property type="protein sequence ID" value="RGP60999.1"/>
    <property type="molecule type" value="Genomic_DNA"/>
</dbReference>
<comment type="subcellular location">
    <subcellularLocation>
        <location evidence="1">Membrane</location>
        <topology evidence="1">Single-pass membrane protein</topology>
    </subcellularLocation>
</comment>
<evidence type="ECO:0000313" key="8">
    <source>
        <dbReference type="EMBL" id="RGP60999.1"/>
    </source>
</evidence>
<evidence type="ECO:0000256" key="1">
    <source>
        <dbReference type="ARBA" id="ARBA00004167"/>
    </source>
</evidence>
<evidence type="ECO:0000256" key="5">
    <source>
        <dbReference type="SAM" id="MobiDB-lite"/>
    </source>
</evidence>
<evidence type="ECO:0000313" key="9">
    <source>
        <dbReference type="Proteomes" id="UP000266152"/>
    </source>
</evidence>
<evidence type="ECO:0000256" key="3">
    <source>
        <dbReference type="ARBA" id="ARBA00022989"/>
    </source>
</evidence>
<feature type="region of interest" description="Disordered" evidence="5">
    <location>
        <begin position="219"/>
        <end position="263"/>
    </location>
</feature>
<dbReference type="STRING" id="5514.A0A395RMI1"/>
<evidence type="ECO:0000256" key="7">
    <source>
        <dbReference type="SAM" id="SignalP"/>
    </source>
</evidence>
<dbReference type="GO" id="GO:0071944">
    <property type="term" value="C:cell periphery"/>
    <property type="evidence" value="ECO:0007669"/>
    <property type="project" value="UniProtKB-ARBA"/>
</dbReference>
<comment type="caution">
    <text evidence="8">The sequence shown here is derived from an EMBL/GenBank/DDBJ whole genome shotgun (WGS) entry which is preliminary data.</text>
</comment>
<evidence type="ECO:0000256" key="2">
    <source>
        <dbReference type="ARBA" id="ARBA00022692"/>
    </source>
</evidence>
<feature type="compositionally biased region" description="Low complexity" evidence="5">
    <location>
        <begin position="139"/>
        <end position="178"/>
    </location>
</feature>
<evidence type="ECO:0000256" key="4">
    <source>
        <dbReference type="ARBA" id="ARBA00023136"/>
    </source>
</evidence>
<keyword evidence="9" id="KW-1185">Reference proteome</keyword>
<keyword evidence="3 6" id="KW-1133">Transmembrane helix</keyword>
<keyword evidence="2 6" id="KW-0812">Transmembrane</keyword>
<protein>
    <recommendedName>
        <fullName evidence="10">Mid2 domain-containing protein</fullName>
    </recommendedName>
</protein>
<keyword evidence="7" id="KW-0732">Signal</keyword>
<feature type="signal peptide" evidence="7">
    <location>
        <begin position="1"/>
        <end position="20"/>
    </location>
</feature>
<evidence type="ECO:0000256" key="6">
    <source>
        <dbReference type="SAM" id="Phobius"/>
    </source>
</evidence>
<dbReference type="Proteomes" id="UP000266152">
    <property type="component" value="Unassembled WGS sequence"/>
</dbReference>
<dbReference type="AlphaFoldDB" id="A0A395RMI1"/>
<evidence type="ECO:0008006" key="10">
    <source>
        <dbReference type="Google" id="ProtNLM"/>
    </source>
</evidence>
<dbReference type="GO" id="GO:0016020">
    <property type="term" value="C:membrane"/>
    <property type="evidence" value="ECO:0007669"/>
    <property type="project" value="UniProtKB-SubCell"/>
</dbReference>
<reference evidence="8 9" key="1">
    <citation type="journal article" date="2018" name="PLoS Pathog.">
        <title>Evolution of structural diversity of trichothecenes, a family of toxins produced by plant pathogenic and entomopathogenic fungi.</title>
        <authorList>
            <person name="Proctor R.H."/>
            <person name="McCormick S.P."/>
            <person name="Kim H.S."/>
            <person name="Cardoza R.E."/>
            <person name="Stanley A.M."/>
            <person name="Lindo L."/>
            <person name="Kelly A."/>
            <person name="Brown D.W."/>
            <person name="Lee T."/>
            <person name="Vaughan M.M."/>
            <person name="Alexander N.J."/>
            <person name="Busman M."/>
            <person name="Gutierrez S."/>
        </authorList>
    </citation>
    <scope>NUCLEOTIDE SEQUENCE [LARGE SCALE GENOMIC DNA]</scope>
    <source>
        <strain evidence="8 9">NRRL 3299</strain>
    </source>
</reference>
<feature type="transmembrane region" description="Helical" evidence="6">
    <location>
        <begin position="184"/>
        <end position="208"/>
    </location>
</feature>
<name>A0A395RMI1_FUSSP</name>
<keyword evidence="4 6" id="KW-0472">Membrane</keyword>
<sequence>MSFLVKLGLVFSLCASWALCFTKFIHPPERDRDQDADQDMTENSQYVDGQIIPILFDTNIKKVDLYLRQYIDVGRNASALLKSDIKPDPDGWKAQYDIANVIENKEDSIYWFLIIDSRYNAILAESQYVNVSAPEAGETKTVTVSTAPTTLTTETDTSTTNTSSSEESSSTSKPSSKSELSRGGIAGVSVGATIGGLLILGGIGWMIWRRRARKKNDAAPAEFPGNYNQGQPHFERPKSELPAEPVVFSSESPRIPPGIYEAP</sequence>
<dbReference type="PANTHER" id="PTHR15549">
    <property type="entry name" value="PAIRED IMMUNOGLOBULIN-LIKE TYPE 2 RECEPTOR"/>
    <property type="match status" value="1"/>
</dbReference>
<organism evidence="8 9">
    <name type="scientific">Fusarium sporotrichioides</name>
    <dbReference type="NCBI Taxonomy" id="5514"/>
    <lineage>
        <taxon>Eukaryota</taxon>
        <taxon>Fungi</taxon>
        <taxon>Dikarya</taxon>
        <taxon>Ascomycota</taxon>
        <taxon>Pezizomycotina</taxon>
        <taxon>Sordariomycetes</taxon>
        <taxon>Hypocreomycetidae</taxon>
        <taxon>Hypocreales</taxon>
        <taxon>Nectriaceae</taxon>
        <taxon>Fusarium</taxon>
    </lineage>
</organism>
<feature type="region of interest" description="Disordered" evidence="5">
    <location>
        <begin position="136"/>
        <end position="183"/>
    </location>
</feature>
<gene>
    <name evidence="8" type="ORF">FSPOR_10313</name>
</gene>
<accession>A0A395RMI1</accession>